<dbReference type="SMART" id="SM00980">
    <property type="entry name" value="THAP"/>
    <property type="match status" value="1"/>
</dbReference>
<dbReference type="GO" id="GO:0008270">
    <property type="term" value="F:zinc ion binding"/>
    <property type="evidence" value="ECO:0007669"/>
    <property type="project" value="UniProtKB-KW"/>
</dbReference>
<dbReference type="Gene3D" id="6.20.210.20">
    <property type="entry name" value="THAP domain"/>
    <property type="match status" value="1"/>
</dbReference>
<dbReference type="GO" id="GO:0003677">
    <property type="term" value="F:DNA binding"/>
    <property type="evidence" value="ECO:0007669"/>
    <property type="project" value="UniProtKB-UniRule"/>
</dbReference>
<feature type="coiled-coil region" evidence="6">
    <location>
        <begin position="412"/>
        <end position="439"/>
    </location>
</feature>
<keyword evidence="6" id="KW-0175">Coiled coil</keyword>
<evidence type="ECO:0000256" key="6">
    <source>
        <dbReference type="SAM" id="Coils"/>
    </source>
</evidence>
<feature type="domain" description="THAP-type" evidence="7">
    <location>
        <begin position="1"/>
        <end position="82"/>
    </location>
</feature>
<dbReference type="SMART" id="SM00692">
    <property type="entry name" value="DM3"/>
    <property type="match status" value="1"/>
</dbReference>
<keyword evidence="1" id="KW-0479">Metal-binding</keyword>
<comment type="caution">
    <text evidence="8">The sequence shown here is derived from an EMBL/GenBank/DDBJ whole genome shotgun (WGS) entry which is preliminary data.</text>
</comment>
<evidence type="ECO:0000256" key="3">
    <source>
        <dbReference type="ARBA" id="ARBA00022833"/>
    </source>
</evidence>
<dbReference type="AlphaFoldDB" id="A0A6G0TCI3"/>
<organism evidence="8 9">
    <name type="scientific">Aphis glycines</name>
    <name type="common">Soybean aphid</name>
    <dbReference type="NCBI Taxonomy" id="307491"/>
    <lineage>
        <taxon>Eukaryota</taxon>
        <taxon>Metazoa</taxon>
        <taxon>Ecdysozoa</taxon>
        <taxon>Arthropoda</taxon>
        <taxon>Hexapoda</taxon>
        <taxon>Insecta</taxon>
        <taxon>Pterygota</taxon>
        <taxon>Neoptera</taxon>
        <taxon>Paraneoptera</taxon>
        <taxon>Hemiptera</taxon>
        <taxon>Sternorrhyncha</taxon>
        <taxon>Aphidomorpha</taxon>
        <taxon>Aphidoidea</taxon>
        <taxon>Aphididae</taxon>
        <taxon>Aphidini</taxon>
        <taxon>Aphis</taxon>
        <taxon>Aphis</taxon>
    </lineage>
</organism>
<keyword evidence="4 5" id="KW-0238">DNA-binding</keyword>
<evidence type="ECO:0000256" key="2">
    <source>
        <dbReference type="ARBA" id="ARBA00022771"/>
    </source>
</evidence>
<keyword evidence="9" id="KW-1185">Reference proteome</keyword>
<proteinExistence type="predicted"/>
<evidence type="ECO:0000313" key="9">
    <source>
        <dbReference type="Proteomes" id="UP000475862"/>
    </source>
</evidence>
<keyword evidence="2 5" id="KW-0863">Zinc-finger</keyword>
<sequence>MTCCIKRPHEVSKITFGIPKDEEEKKKWEVALGVVFKKSNRVCSNHFYKEDINSAWTSGSTNPLTVCLKRWQLKKGALPFIHPIKKIESDNIEDDPIIPVDPYFSDLPIQLSKRQKIGLIDDHKSLFQHIFCEITNCPVFISQFSNSLQSLLGLKIEKGNWNLKKNIQKLPKIDNFFSKTETNEVVPSNADRSSSISNKIISPEEKNKNKVISTEIAHNSLFETKTVSTSDVEYDSAIDGNITNCDRVDTINIHFTDLGTWPLNITDIQRTYLVKMRSDLTRYIEKQLFISNGLLIGLDIQNSNIILLLNGKQISPLEIDDTFKEIDTLNNFQILLDKVNITKCCQGAVIANQNANIRASFGAQYVISLVVNSSRKCTKLKKEENTRIYFSPNKKKIVQTLQKAKAIIKKRHFRASRKIIQLENQLNKIKNEMSAFVAAAKVKNPKNRRYSENWMMLSPCAYKLLLEQKILPLPCVNTLRNHLLAIKVGCGFDDEFFGLLKKKFSNKTDHQKKVILVFDEIFLRESISVNTRILTYLGLEDFGEGVESRENKKANHALVLMIESLADNVHMSIAVFASNGSIKGVDLAKIAVKSILLLENSGIQVMEQLQIGICGAGWT</sequence>
<dbReference type="InterPro" id="IPR006612">
    <property type="entry name" value="THAP_Znf"/>
</dbReference>
<keyword evidence="3" id="KW-0862">Zinc</keyword>
<evidence type="ECO:0000256" key="5">
    <source>
        <dbReference type="PROSITE-ProRule" id="PRU00309"/>
    </source>
</evidence>
<gene>
    <name evidence="8" type="ORF">AGLY_011575</name>
</gene>
<dbReference type="InterPro" id="IPR048365">
    <property type="entry name" value="TNP-like_RNaseH_N"/>
</dbReference>
<evidence type="ECO:0000256" key="4">
    <source>
        <dbReference type="ARBA" id="ARBA00023125"/>
    </source>
</evidence>
<dbReference type="OrthoDB" id="10481291at2759"/>
<protein>
    <recommendedName>
        <fullName evidence="7">THAP-type domain-containing protein</fullName>
    </recommendedName>
</protein>
<dbReference type="InterPro" id="IPR038441">
    <property type="entry name" value="THAP_Znf_sf"/>
</dbReference>
<accession>A0A6G0TCI3</accession>
<evidence type="ECO:0000256" key="1">
    <source>
        <dbReference type="ARBA" id="ARBA00022723"/>
    </source>
</evidence>
<dbReference type="Pfam" id="PF21787">
    <property type="entry name" value="TNP-like_RNaseH_N"/>
    <property type="match status" value="1"/>
</dbReference>
<dbReference type="PROSITE" id="PS50950">
    <property type="entry name" value="ZF_THAP"/>
    <property type="match status" value="1"/>
</dbReference>
<reference evidence="8 9" key="1">
    <citation type="submission" date="2019-08" db="EMBL/GenBank/DDBJ databases">
        <title>The genome of the soybean aphid Biotype 1, its phylome, world population structure and adaptation to the North American continent.</title>
        <authorList>
            <person name="Giordano R."/>
            <person name="Donthu R.K."/>
            <person name="Hernandez A.G."/>
            <person name="Wright C.L."/>
            <person name="Zimin A.V."/>
        </authorList>
    </citation>
    <scope>NUCLEOTIDE SEQUENCE [LARGE SCALE GENOMIC DNA]</scope>
    <source>
        <tissue evidence="8">Whole aphids</tissue>
    </source>
</reference>
<dbReference type="Pfam" id="PF05485">
    <property type="entry name" value="THAP"/>
    <property type="match status" value="1"/>
</dbReference>
<dbReference type="EMBL" id="VYZN01000043">
    <property type="protein sequence ID" value="KAE9530113.1"/>
    <property type="molecule type" value="Genomic_DNA"/>
</dbReference>
<evidence type="ECO:0000313" key="8">
    <source>
        <dbReference type="EMBL" id="KAE9530113.1"/>
    </source>
</evidence>
<name>A0A6G0TCI3_APHGL</name>
<dbReference type="Proteomes" id="UP000475862">
    <property type="component" value="Unassembled WGS sequence"/>
</dbReference>
<evidence type="ECO:0000259" key="7">
    <source>
        <dbReference type="PROSITE" id="PS50950"/>
    </source>
</evidence>
<dbReference type="SUPFAM" id="SSF57716">
    <property type="entry name" value="Glucocorticoid receptor-like (DNA-binding domain)"/>
    <property type="match status" value="1"/>
</dbReference>